<dbReference type="InterPro" id="IPR027359">
    <property type="entry name" value="Volt_channel_dom_sf"/>
</dbReference>
<feature type="transmembrane region" description="Helical" evidence="5">
    <location>
        <begin position="86"/>
        <end position="103"/>
    </location>
</feature>
<keyword evidence="4 5" id="KW-0472">Membrane</keyword>
<sequence>MRLFKPADLFTRVSTVAVRRGDVIVQSAIGRQFLHLRAEILKIVVSREFINFGLVVTISNILVLSLDFHGIDVATKNNYETANFMFMLYFGVESLLKIVGLGLRRFWA</sequence>
<keyword evidence="2 5" id="KW-0812">Transmembrane</keyword>
<proteinExistence type="predicted"/>
<evidence type="ECO:0008006" key="8">
    <source>
        <dbReference type="Google" id="ProtNLM"/>
    </source>
</evidence>
<evidence type="ECO:0000313" key="7">
    <source>
        <dbReference type="Proteomes" id="UP000469452"/>
    </source>
</evidence>
<dbReference type="AlphaFoldDB" id="A0A6A4ZHQ8"/>
<evidence type="ECO:0000256" key="5">
    <source>
        <dbReference type="SAM" id="Phobius"/>
    </source>
</evidence>
<dbReference type="Gene3D" id="1.20.120.350">
    <property type="entry name" value="Voltage-gated potassium channels. Chain C"/>
    <property type="match status" value="1"/>
</dbReference>
<feature type="transmembrane region" description="Helical" evidence="5">
    <location>
        <begin position="49"/>
        <end position="66"/>
    </location>
</feature>
<reference evidence="6 7" key="1">
    <citation type="submission" date="2019-06" db="EMBL/GenBank/DDBJ databases">
        <title>Genomics analysis of Aphanomyces spp. identifies a new class of oomycete effector associated with host adaptation.</title>
        <authorList>
            <person name="Gaulin E."/>
        </authorList>
    </citation>
    <scope>NUCLEOTIDE SEQUENCE [LARGE SCALE GENOMIC DNA]</scope>
    <source>
        <strain evidence="6 7">E</strain>
    </source>
</reference>
<gene>
    <name evidence="6" type="ORF">AaE_011648</name>
</gene>
<evidence type="ECO:0000256" key="4">
    <source>
        <dbReference type="ARBA" id="ARBA00023136"/>
    </source>
</evidence>
<keyword evidence="3 5" id="KW-1133">Transmembrane helix</keyword>
<name>A0A6A4ZHQ8_APHAT</name>
<dbReference type="Proteomes" id="UP000469452">
    <property type="component" value="Unassembled WGS sequence"/>
</dbReference>
<protein>
    <recommendedName>
        <fullName evidence="8">Ion transport domain-containing protein</fullName>
    </recommendedName>
</protein>
<comment type="subcellular location">
    <subcellularLocation>
        <location evidence="1">Membrane</location>
        <topology evidence="1">Multi-pass membrane protein</topology>
    </subcellularLocation>
</comment>
<evidence type="ECO:0000256" key="3">
    <source>
        <dbReference type="ARBA" id="ARBA00022989"/>
    </source>
</evidence>
<evidence type="ECO:0000256" key="1">
    <source>
        <dbReference type="ARBA" id="ARBA00004141"/>
    </source>
</evidence>
<comment type="caution">
    <text evidence="6">The sequence shown here is derived from an EMBL/GenBank/DDBJ whole genome shotgun (WGS) entry which is preliminary data.</text>
</comment>
<dbReference type="EMBL" id="VJMI01017345">
    <property type="protein sequence ID" value="KAF0714102.1"/>
    <property type="molecule type" value="Genomic_DNA"/>
</dbReference>
<evidence type="ECO:0000256" key="2">
    <source>
        <dbReference type="ARBA" id="ARBA00022692"/>
    </source>
</evidence>
<accession>A0A6A4ZHQ8</accession>
<dbReference type="GO" id="GO:0016020">
    <property type="term" value="C:membrane"/>
    <property type="evidence" value="ECO:0007669"/>
    <property type="project" value="UniProtKB-SubCell"/>
</dbReference>
<evidence type="ECO:0000313" key="6">
    <source>
        <dbReference type="EMBL" id="KAF0714102.1"/>
    </source>
</evidence>
<organism evidence="6 7">
    <name type="scientific">Aphanomyces astaci</name>
    <name type="common">Crayfish plague agent</name>
    <dbReference type="NCBI Taxonomy" id="112090"/>
    <lineage>
        <taxon>Eukaryota</taxon>
        <taxon>Sar</taxon>
        <taxon>Stramenopiles</taxon>
        <taxon>Oomycota</taxon>
        <taxon>Saprolegniomycetes</taxon>
        <taxon>Saprolegniales</taxon>
        <taxon>Verrucalvaceae</taxon>
        <taxon>Aphanomyces</taxon>
    </lineage>
</organism>